<keyword evidence="2" id="KW-1185">Reference proteome</keyword>
<organism evidence="1 2">
    <name type="scientific">Brevibacterium antiquum</name>
    <dbReference type="NCBI Taxonomy" id="234835"/>
    <lineage>
        <taxon>Bacteria</taxon>
        <taxon>Bacillati</taxon>
        <taxon>Actinomycetota</taxon>
        <taxon>Actinomycetes</taxon>
        <taxon>Micrococcales</taxon>
        <taxon>Brevibacteriaceae</taxon>
        <taxon>Brevibacterium</taxon>
    </lineage>
</organism>
<dbReference type="AlphaFoldDB" id="A0A2H1IVZ3"/>
<sequence length="62" mass="6995">MPAAAKFPNEHIIATRMPDAPVHAIVDVLRDPTRHRDTEPTHWVRDAIDPALITDTGQQMTR</sequence>
<accession>A0A2H1IVZ3</accession>
<name>A0A2H1IVZ3_9MICO</name>
<dbReference type="EMBL" id="FXZE01000004">
    <property type="protein sequence ID" value="SMX79300.1"/>
    <property type="molecule type" value="Genomic_DNA"/>
</dbReference>
<reference evidence="2" key="1">
    <citation type="submission" date="2017-03" db="EMBL/GenBank/DDBJ databases">
        <authorList>
            <person name="Monnet C."/>
        </authorList>
    </citation>
    <scope>NUCLEOTIDE SEQUENCE [LARGE SCALE GENOMIC DNA]</scope>
    <source>
        <strain evidence="2">P10</strain>
    </source>
</reference>
<dbReference type="RefSeq" id="WP_219618659.1">
    <property type="nucleotide sequence ID" value="NZ_FXZE01000004.1"/>
</dbReference>
<evidence type="ECO:0000313" key="2">
    <source>
        <dbReference type="Proteomes" id="UP000234342"/>
    </source>
</evidence>
<protein>
    <submittedName>
        <fullName evidence="1">Uncharacterized protein</fullName>
    </submittedName>
</protein>
<dbReference type="Proteomes" id="UP000234342">
    <property type="component" value="Unassembled WGS sequence"/>
</dbReference>
<gene>
    <name evidence="1" type="ORF">BANT10_01343</name>
</gene>
<evidence type="ECO:0000313" key="1">
    <source>
        <dbReference type="EMBL" id="SMX79300.1"/>
    </source>
</evidence>
<proteinExistence type="predicted"/>